<evidence type="ECO:0000256" key="2">
    <source>
        <dbReference type="ARBA" id="ARBA00011974"/>
    </source>
</evidence>
<reference evidence="7 8" key="1">
    <citation type="journal article" date="2019" name="Int. J. Syst. Evol. Microbiol.">
        <title>The Global Catalogue of Microorganisms (GCM) 10K type strain sequencing project: providing services to taxonomists for standard genome sequencing and annotation.</title>
        <authorList>
            <consortium name="The Broad Institute Genomics Platform"/>
            <consortium name="The Broad Institute Genome Sequencing Center for Infectious Disease"/>
            <person name="Wu L."/>
            <person name="Ma J."/>
        </authorList>
    </citation>
    <scope>NUCLEOTIDE SEQUENCE [LARGE SCALE GENOMIC DNA]</scope>
    <source>
        <strain evidence="7 8">JCM 9731</strain>
    </source>
</reference>
<keyword evidence="3" id="KW-0028">Amino-acid biosynthesis</keyword>
<sequence>MKKIGIMGALQVEIDILLEKMDAHEKRTVAGFPFYCGKLYGNEVIITCCGVGKVNAAACTQALIDKFGVNYIINTGIAGSIRSEIRVCDVVISSDVTHHDVRKDQMTSLFPFQEVFQANGELIQMAKEACMSTLEKNKHHIGRIVSGEAFVSTTQLKNDIKEAYQPACVEMEGSAIGHVAFLNDVPFVVIRSISDNADEEAEMSFEAFEEIAAHQSAGVVLEMVKQMNLSEGYVKRS</sequence>
<dbReference type="EMBL" id="BAAADJ010000053">
    <property type="protein sequence ID" value="GAA0338087.1"/>
    <property type="molecule type" value="Genomic_DNA"/>
</dbReference>
<evidence type="ECO:0000256" key="4">
    <source>
        <dbReference type="ARBA" id="ARBA00022801"/>
    </source>
</evidence>
<keyword evidence="5" id="KW-0486">Methionine biosynthesis</keyword>
<protein>
    <recommendedName>
        <fullName evidence="2">adenosylhomocysteine nucleosidase</fullName>
        <ecNumber evidence="2">3.2.2.9</ecNumber>
    </recommendedName>
</protein>
<dbReference type="Gene3D" id="3.40.50.1580">
    <property type="entry name" value="Nucleoside phosphorylase domain"/>
    <property type="match status" value="1"/>
</dbReference>
<dbReference type="InterPro" id="IPR000845">
    <property type="entry name" value="Nucleoside_phosphorylase_d"/>
</dbReference>
<dbReference type="NCBIfam" id="NF004079">
    <property type="entry name" value="PRK05584.1"/>
    <property type="match status" value="1"/>
</dbReference>
<dbReference type="SUPFAM" id="SSF53167">
    <property type="entry name" value="Purine and uridine phosphorylases"/>
    <property type="match status" value="1"/>
</dbReference>
<accession>A0ABN0WHL0</accession>
<feature type="domain" description="Nucleoside phosphorylase" evidence="6">
    <location>
        <begin position="3"/>
        <end position="225"/>
    </location>
</feature>
<dbReference type="RefSeq" id="WP_343800634.1">
    <property type="nucleotide sequence ID" value="NZ_BAAADJ010000053.1"/>
</dbReference>
<name>A0ABN0WHL0_9BACI</name>
<evidence type="ECO:0000256" key="5">
    <source>
        <dbReference type="ARBA" id="ARBA00023167"/>
    </source>
</evidence>
<dbReference type="InterPro" id="IPR035994">
    <property type="entry name" value="Nucleoside_phosphorylase_sf"/>
</dbReference>
<evidence type="ECO:0000313" key="8">
    <source>
        <dbReference type="Proteomes" id="UP001500782"/>
    </source>
</evidence>
<dbReference type="Proteomes" id="UP001500782">
    <property type="component" value="Unassembled WGS sequence"/>
</dbReference>
<evidence type="ECO:0000256" key="1">
    <source>
        <dbReference type="ARBA" id="ARBA00004945"/>
    </source>
</evidence>
<comment type="pathway">
    <text evidence="1">Amino-acid biosynthesis; L-methionine biosynthesis via salvage pathway; S-methyl-5-thio-alpha-D-ribose 1-phosphate from S-methyl-5'-thioadenosine (hydrolase route): step 1/2.</text>
</comment>
<organism evidence="7 8">
    <name type="scientific">Bacillus carboniphilus</name>
    <dbReference type="NCBI Taxonomy" id="86663"/>
    <lineage>
        <taxon>Bacteria</taxon>
        <taxon>Bacillati</taxon>
        <taxon>Bacillota</taxon>
        <taxon>Bacilli</taxon>
        <taxon>Bacillales</taxon>
        <taxon>Bacillaceae</taxon>
        <taxon>Bacillus</taxon>
    </lineage>
</organism>
<gene>
    <name evidence="7" type="ORF">GCM10008967_30460</name>
</gene>
<keyword evidence="4" id="KW-0378">Hydrolase</keyword>
<comment type="caution">
    <text evidence="7">The sequence shown here is derived from an EMBL/GenBank/DDBJ whole genome shotgun (WGS) entry which is preliminary data.</text>
</comment>
<evidence type="ECO:0000313" key="7">
    <source>
        <dbReference type="EMBL" id="GAA0338087.1"/>
    </source>
</evidence>
<proteinExistence type="predicted"/>
<dbReference type="NCBIfam" id="NF011286">
    <property type="entry name" value="PRK14697.1"/>
    <property type="match status" value="1"/>
</dbReference>
<dbReference type="EC" id="3.2.2.9" evidence="2"/>
<dbReference type="NCBIfam" id="TIGR01704">
    <property type="entry name" value="MTA_SAH-Nsdase"/>
    <property type="match status" value="1"/>
</dbReference>
<dbReference type="PANTHER" id="PTHR46832">
    <property type="entry name" value="5'-METHYLTHIOADENOSINE/S-ADENOSYLHOMOCYSTEINE NUCLEOSIDASE"/>
    <property type="match status" value="1"/>
</dbReference>
<dbReference type="PANTHER" id="PTHR46832:SF1">
    <property type="entry name" value="5'-METHYLTHIOADENOSINE_S-ADENOSYLHOMOCYSTEINE NUCLEOSIDASE"/>
    <property type="match status" value="1"/>
</dbReference>
<evidence type="ECO:0000259" key="6">
    <source>
        <dbReference type="Pfam" id="PF01048"/>
    </source>
</evidence>
<keyword evidence="8" id="KW-1185">Reference proteome</keyword>
<dbReference type="InterPro" id="IPR010049">
    <property type="entry name" value="MTA_SAH_Nsdase"/>
</dbReference>
<dbReference type="CDD" id="cd09008">
    <property type="entry name" value="MTAN"/>
    <property type="match status" value="1"/>
</dbReference>
<evidence type="ECO:0000256" key="3">
    <source>
        <dbReference type="ARBA" id="ARBA00022605"/>
    </source>
</evidence>
<dbReference type="Pfam" id="PF01048">
    <property type="entry name" value="PNP_UDP_1"/>
    <property type="match status" value="1"/>
</dbReference>